<organism evidence="1 2">
    <name type="scientific">Agromyces hippuratus</name>
    <dbReference type="NCBI Taxonomy" id="286438"/>
    <lineage>
        <taxon>Bacteria</taxon>
        <taxon>Bacillati</taxon>
        <taxon>Actinomycetota</taxon>
        <taxon>Actinomycetes</taxon>
        <taxon>Micrococcales</taxon>
        <taxon>Microbacteriaceae</taxon>
        <taxon>Agromyces</taxon>
    </lineage>
</organism>
<keyword evidence="2" id="KW-1185">Reference proteome</keyword>
<sequence length="180" mass="18282">MIRPIAISALGTGDSVDAGRTIPIRAAISGVAMTLVLGLLTACGPTPAGSGGLVGRMLGIDDTGLPHHALGGGGLAVLPVDVMDGPFWEVTGEMPITNPDEWVNVVAKLSEADVAELGGTTSLIEEDGDFRITAPPGEYVVCYWLGHVGVSVTGCVDLELPREGELAASYGEGGFGIAVK</sequence>
<accession>A0A852X426</accession>
<dbReference type="RefSeq" id="WP_179550876.1">
    <property type="nucleotide sequence ID" value="NZ_JACCFI010000001.1"/>
</dbReference>
<protein>
    <submittedName>
        <fullName evidence="1">Uncharacterized protein</fullName>
    </submittedName>
</protein>
<dbReference type="Proteomes" id="UP000549066">
    <property type="component" value="Unassembled WGS sequence"/>
</dbReference>
<comment type="caution">
    <text evidence="1">The sequence shown here is derived from an EMBL/GenBank/DDBJ whole genome shotgun (WGS) entry which is preliminary data.</text>
</comment>
<reference evidence="1 2" key="1">
    <citation type="submission" date="2020-07" db="EMBL/GenBank/DDBJ databases">
        <title>Sequencing the genomes of 1000 actinobacteria strains.</title>
        <authorList>
            <person name="Klenk H.-P."/>
        </authorList>
    </citation>
    <scope>NUCLEOTIDE SEQUENCE [LARGE SCALE GENOMIC DNA]</scope>
    <source>
        <strain evidence="1 2">DSM 8598</strain>
    </source>
</reference>
<dbReference type="AlphaFoldDB" id="A0A852X426"/>
<evidence type="ECO:0000313" key="1">
    <source>
        <dbReference type="EMBL" id="NYG20811.1"/>
    </source>
</evidence>
<name>A0A852X426_9MICO</name>
<gene>
    <name evidence="1" type="ORF">BJY17_001558</name>
</gene>
<proteinExistence type="predicted"/>
<dbReference type="EMBL" id="JACCFI010000001">
    <property type="protein sequence ID" value="NYG20811.1"/>
    <property type="molecule type" value="Genomic_DNA"/>
</dbReference>
<evidence type="ECO:0000313" key="2">
    <source>
        <dbReference type="Proteomes" id="UP000549066"/>
    </source>
</evidence>